<organism evidence="3 4">
    <name type="scientific">Paenibacillus chungangensis</name>
    <dbReference type="NCBI Taxonomy" id="696535"/>
    <lineage>
        <taxon>Bacteria</taxon>
        <taxon>Bacillati</taxon>
        <taxon>Bacillota</taxon>
        <taxon>Bacilli</taxon>
        <taxon>Bacillales</taxon>
        <taxon>Paenibacillaceae</taxon>
        <taxon>Paenibacillus</taxon>
    </lineage>
</organism>
<dbReference type="RefSeq" id="WP_377566351.1">
    <property type="nucleotide sequence ID" value="NZ_JBHTJZ010000030.1"/>
</dbReference>
<evidence type="ECO:0000256" key="1">
    <source>
        <dbReference type="SAM" id="Phobius"/>
    </source>
</evidence>
<evidence type="ECO:0000259" key="2">
    <source>
        <dbReference type="Pfam" id="PF22698"/>
    </source>
</evidence>
<accession>A0ABW3HU58</accession>
<keyword evidence="1" id="KW-1133">Transmembrane helix</keyword>
<evidence type="ECO:0000313" key="4">
    <source>
        <dbReference type="Proteomes" id="UP001596989"/>
    </source>
</evidence>
<dbReference type="Proteomes" id="UP001596989">
    <property type="component" value="Unassembled WGS sequence"/>
</dbReference>
<comment type="caution">
    <text evidence="3">The sequence shown here is derived from an EMBL/GenBank/DDBJ whole genome shotgun (WGS) entry which is preliminary data.</text>
</comment>
<keyword evidence="4" id="KW-1185">Reference proteome</keyword>
<evidence type="ECO:0000313" key="3">
    <source>
        <dbReference type="EMBL" id="MFD0961068.1"/>
    </source>
</evidence>
<dbReference type="Gene3D" id="3.30.360.10">
    <property type="entry name" value="Dihydrodipicolinate Reductase, domain 2"/>
    <property type="match status" value="1"/>
</dbReference>
<dbReference type="InterPro" id="IPR058924">
    <property type="entry name" value="AGPR_dimerisation_dom"/>
</dbReference>
<gene>
    <name evidence="3" type="ORF">ACFQ2I_17025</name>
</gene>
<keyword evidence="1" id="KW-0472">Membrane</keyword>
<reference evidence="4" key="1">
    <citation type="journal article" date="2019" name="Int. J. Syst. Evol. Microbiol.">
        <title>The Global Catalogue of Microorganisms (GCM) 10K type strain sequencing project: providing services to taxonomists for standard genome sequencing and annotation.</title>
        <authorList>
            <consortium name="The Broad Institute Genomics Platform"/>
            <consortium name="The Broad Institute Genome Sequencing Center for Infectious Disease"/>
            <person name="Wu L."/>
            <person name="Ma J."/>
        </authorList>
    </citation>
    <scope>NUCLEOTIDE SEQUENCE [LARGE SCALE GENOMIC DNA]</scope>
    <source>
        <strain evidence="4">CCUG 59129</strain>
    </source>
</reference>
<proteinExistence type="predicted"/>
<feature type="transmembrane region" description="Helical" evidence="1">
    <location>
        <begin position="50"/>
        <end position="67"/>
    </location>
</feature>
<dbReference type="EMBL" id="JBHTJZ010000030">
    <property type="protein sequence ID" value="MFD0961068.1"/>
    <property type="molecule type" value="Genomic_DNA"/>
</dbReference>
<keyword evidence="1" id="KW-0812">Transmembrane</keyword>
<dbReference type="SUPFAM" id="SSF55347">
    <property type="entry name" value="Glyceraldehyde-3-phosphate dehydrogenase-like, C-terminal domain"/>
    <property type="match status" value="1"/>
</dbReference>
<feature type="domain" description="N-acetyl-gamma-glutamyl-phosphate reductase dimerisation" evidence="2">
    <location>
        <begin position="8"/>
        <end position="49"/>
    </location>
</feature>
<protein>
    <recommendedName>
        <fullName evidence="2">N-acetyl-gamma-glutamyl-phosphate reductase dimerisation domain-containing protein</fullName>
    </recommendedName>
</protein>
<sequence>MRVSVPGCHATGFILAIQPLVAEGVILKDDAMTCYSLTGYSGGGKRKSDLFTTLCALLLMKCFNVFFSF</sequence>
<dbReference type="Pfam" id="PF22698">
    <property type="entry name" value="Semialdhyde_dhC_1"/>
    <property type="match status" value="1"/>
</dbReference>
<name>A0ABW3HU58_9BACL</name>